<dbReference type="InterPro" id="IPR040591">
    <property type="entry name" value="RqcP2_RBD"/>
</dbReference>
<dbReference type="PANTHER" id="PTHR13633">
    <property type="entry name" value="MITOCHONDRIAL TRANSCRIPTION RESCUE FACTOR 1"/>
    <property type="match status" value="1"/>
</dbReference>
<dbReference type="SMART" id="SM00363">
    <property type="entry name" value="S4"/>
    <property type="match status" value="1"/>
</dbReference>
<dbReference type="InterPro" id="IPR048443">
    <property type="entry name" value="RqcP2_N"/>
</dbReference>
<dbReference type="Pfam" id="PF17774">
    <property type="entry name" value="YlmH_RBD"/>
    <property type="match status" value="1"/>
</dbReference>
<comment type="caution">
    <text evidence="3">The sequence shown here is derived from an EMBL/GenBank/DDBJ whole genome shotgun (WGS) entry which is preliminary data.</text>
</comment>
<dbReference type="GO" id="GO:0003723">
    <property type="term" value="F:RNA binding"/>
    <property type="evidence" value="ECO:0007669"/>
    <property type="project" value="UniProtKB-KW"/>
</dbReference>
<feature type="domain" description="RNA-binding S4" evidence="2">
    <location>
        <begin position="184"/>
        <end position="241"/>
    </location>
</feature>
<accession>A0A512PML5</accession>
<dbReference type="STRING" id="1423795.FD12_GL002065"/>
<dbReference type="InterPro" id="IPR002942">
    <property type="entry name" value="S4_RNA-bd"/>
</dbReference>
<organism evidence="3 4">
    <name type="scientific">Lentilactobacillus rapi</name>
    <dbReference type="NCBI Taxonomy" id="481723"/>
    <lineage>
        <taxon>Bacteria</taxon>
        <taxon>Bacillati</taxon>
        <taxon>Bacillota</taxon>
        <taxon>Bacilli</taxon>
        <taxon>Lactobacillales</taxon>
        <taxon>Lactobacillaceae</taxon>
        <taxon>Lentilactobacillus</taxon>
    </lineage>
</organism>
<evidence type="ECO:0000313" key="4">
    <source>
        <dbReference type="Proteomes" id="UP000321569"/>
    </source>
</evidence>
<proteinExistence type="predicted"/>
<dbReference type="AlphaFoldDB" id="A0A512PML5"/>
<reference evidence="3 4" key="1">
    <citation type="submission" date="2019-07" db="EMBL/GenBank/DDBJ databases">
        <title>Whole genome shotgun sequence of Lactobacillus rapi NBRC 109618.</title>
        <authorList>
            <person name="Hosoyama A."/>
            <person name="Uohara A."/>
            <person name="Ohji S."/>
            <person name="Ichikawa N."/>
        </authorList>
    </citation>
    <scope>NUCLEOTIDE SEQUENCE [LARGE SCALE GENOMIC DNA]</scope>
    <source>
        <strain evidence="3 4">NBRC 109618</strain>
    </source>
</reference>
<dbReference type="Pfam" id="PF21278">
    <property type="entry name" value="YlmH_1st"/>
    <property type="match status" value="1"/>
</dbReference>
<dbReference type="CDD" id="cd00165">
    <property type="entry name" value="S4"/>
    <property type="match status" value="1"/>
</dbReference>
<dbReference type="PANTHER" id="PTHR13633:SF3">
    <property type="entry name" value="MITOCHONDRIAL TRANSCRIPTION RESCUE FACTOR 1"/>
    <property type="match status" value="1"/>
</dbReference>
<dbReference type="Gene3D" id="3.30.70.330">
    <property type="match status" value="1"/>
</dbReference>
<dbReference type="InterPro" id="IPR012677">
    <property type="entry name" value="Nucleotide-bd_a/b_plait_sf"/>
</dbReference>
<dbReference type="PROSITE" id="PS50889">
    <property type="entry name" value="S4"/>
    <property type="match status" value="1"/>
</dbReference>
<protein>
    <submittedName>
        <fullName evidence="3">RNA-binding protein</fullName>
    </submittedName>
</protein>
<evidence type="ECO:0000256" key="1">
    <source>
        <dbReference type="PROSITE-ProRule" id="PRU00182"/>
    </source>
</evidence>
<dbReference type="EMBL" id="BKAM01000018">
    <property type="protein sequence ID" value="GEP72434.1"/>
    <property type="molecule type" value="Genomic_DNA"/>
</dbReference>
<dbReference type="SUPFAM" id="SSF55174">
    <property type="entry name" value="Alpha-L RNA-binding motif"/>
    <property type="match status" value="1"/>
</dbReference>
<keyword evidence="1" id="KW-0694">RNA-binding</keyword>
<evidence type="ECO:0000313" key="3">
    <source>
        <dbReference type="EMBL" id="GEP72434.1"/>
    </source>
</evidence>
<evidence type="ECO:0000259" key="2">
    <source>
        <dbReference type="SMART" id="SM00363"/>
    </source>
</evidence>
<gene>
    <name evidence="3" type="ORF">LRA02_13020</name>
</gene>
<dbReference type="Gene3D" id="3.30.1370.160">
    <property type="match status" value="1"/>
</dbReference>
<dbReference type="Pfam" id="PF01479">
    <property type="entry name" value="S4"/>
    <property type="match status" value="1"/>
</dbReference>
<dbReference type="Proteomes" id="UP000321569">
    <property type="component" value="Unassembled WGS sequence"/>
</dbReference>
<name>A0A512PML5_9LACO</name>
<sequence>MVDSNVSQHYRPDELPFLESIDSLSGRVENEYRPILTNFLNPRQLYILETIVNRYDGITFKTFGGFAEAEMKRAIAFPEYFTPTDGDFNITAFQIDYPSKFATLSHGQILGSIMGAGIDRDVIGDIITDGLNWQFMCESEMADYVHAQVDKIGKIKVKLKEIDPEQIIHPTDESEEVTTTVSSRRVDTLVSDGFHISRHHAKELVDGGQVRINWVTSDRPDLELSIKDIVSVRGFGRIVIKDILGMTKKDKIRIVIDVYNRNK</sequence>